<evidence type="ECO:0000313" key="1">
    <source>
        <dbReference type="EMBL" id="KAI0088049.1"/>
    </source>
</evidence>
<comment type="caution">
    <text evidence="1">The sequence shown here is derived from an EMBL/GenBank/DDBJ whole genome shotgun (WGS) entry which is preliminary data.</text>
</comment>
<accession>A0ACB8U1K3</accession>
<organism evidence="1 2">
    <name type="scientific">Irpex rosettiformis</name>
    <dbReference type="NCBI Taxonomy" id="378272"/>
    <lineage>
        <taxon>Eukaryota</taxon>
        <taxon>Fungi</taxon>
        <taxon>Dikarya</taxon>
        <taxon>Basidiomycota</taxon>
        <taxon>Agaricomycotina</taxon>
        <taxon>Agaricomycetes</taxon>
        <taxon>Polyporales</taxon>
        <taxon>Irpicaceae</taxon>
        <taxon>Irpex</taxon>
    </lineage>
</organism>
<proteinExistence type="predicted"/>
<name>A0ACB8U1K3_9APHY</name>
<dbReference type="EMBL" id="MU274915">
    <property type="protein sequence ID" value="KAI0088049.1"/>
    <property type="molecule type" value="Genomic_DNA"/>
</dbReference>
<sequence>MAPVNTVPQVYWECSFNTPVSGPTHADDDDAMDITLEPTQVVQVPLSTQTAYSHAIHGGAWGVLVPKDGKSPSIMLSTDVVYLGRGPHPLVHPEEHIQINHPNVSRMHCRLEWNGATDGTYEIRVIDHGSTNGTYIDDHKLQLAESNNAGERGKCVGKLTSGSIISLGTPMDAPPPEGAQENRYIYKHLASSMRLTRTLSLL</sequence>
<reference evidence="1" key="1">
    <citation type="journal article" date="2021" name="Environ. Microbiol.">
        <title>Gene family expansions and transcriptome signatures uncover fungal adaptations to wood decay.</title>
        <authorList>
            <person name="Hage H."/>
            <person name="Miyauchi S."/>
            <person name="Viragh M."/>
            <person name="Drula E."/>
            <person name="Min B."/>
            <person name="Chaduli D."/>
            <person name="Navarro D."/>
            <person name="Favel A."/>
            <person name="Norest M."/>
            <person name="Lesage-Meessen L."/>
            <person name="Balint B."/>
            <person name="Merenyi Z."/>
            <person name="de Eugenio L."/>
            <person name="Morin E."/>
            <person name="Martinez A.T."/>
            <person name="Baldrian P."/>
            <person name="Stursova M."/>
            <person name="Martinez M.J."/>
            <person name="Novotny C."/>
            <person name="Magnuson J.K."/>
            <person name="Spatafora J.W."/>
            <person name="Maurice S."/>
            <person name="Pangilinan J."/>
            <person name="Andreopoulos W."/>
            <person name="LaButti K."/>
            <person name="Hundley H."/>
            <person name="Na H."/>
            <person name="Kuo A."/>
            <person name="Barry K."/>
            <person name="Lipzen A."/>
            <person name="Henrissat B."/>
            <person name="Riley R."/>
            <person name="Ahrendt S."/>
            <person name="Nagy L.G."/>
            <person name="Grigoriev I.V."/>
            <person name="Martin F."/>
            <person name="Rosso M.N."/>
        </authorList>
    </citation>
    <scope>NUCLEOTIDE SEQUENCE</scope>
    <source>
        <strain evidence="1">CBS 384.51</strain>
    </source>
</reference>
<dbReference type="Proteomes" id="UP001055072">
    <property type="component" value="Unassembled WGS sequence"/>
</dbReference>
<gene>
    <name evidence="1" type="ORF">BDY19DRAFT_951682</name>
</gene>
<evidence type="ECO:0000313" key="2">
    <source>
        <dbReference type="Proteomes" id="UP001055072"/>
    </source>
</evidence>
<keyword evidence="2" id="KW-1185">Reference proteome</keyword>
<protein>
    <submittedName>
        <fullName evidence="1">SMAD/FHA domain-containing protein</fullName>
    </submittedName>
</protein>